<organism evidence="9 10">
    <name type="scientific">Acropora cervicornis</name>
    <name type="common">Staghorn coral</name>
    <dbReference type="NCBI Taxonomy" id="6130"/>
    <lineage>
        <taxon>Eukaryota</taxon>
        <taxon>Metazoa</taxon>
        <taxon>Cnidaria</taxon>
        <taxon>Anthozoa</taxon>
        <taxon>Hexacorallia</taxon>
        <taxon>Scleractinia</taxon>
        <taxon>Astrocoeniina</taxon>
        <taxon>Acroporidae</taxon>
        <taxon>Acropora</taxon>
    </lineage>
</organism>
<evidence type="ECO:0000259" key="8">
    <source>
        <dbReference type="Pfam" id="PF16113"/>
    </source>
</evidence>
<evidence type="ECO:0000256" key="4">
    <source>
        <dbReference type="ARBA" id="ARBA00016714"/>
    </source>
</evidence>
<accession>A0AAD9QIY2</accession>
<dbReference type="PANTHER" id="PTHR43176">
    <property type="entry name" value="3-HYDROXYISOBUTYRYL-COA HYDROLASE-RELATED"/>
    <property type="match status" value="1"/>
</dbReference>
<evidence type="ECO:0000256" key="3">
    <source>
        <dbReference type="ARBA" id="ARBA00011915"/>
    </source>
</evidence>
<feature type="domain" description="Enoyl-CoA hydratase/isomerase" evidence="8">
    <location>
        <begin position="319"/>
        <end position="393"/>
    </location>
</feature>
<evidence type="ECO:0000256" key="2">
    <source>
        <dbReference type="ARBA" id="ARBA00005254"/>
    </source>
</evidence>
<comment type="function">
    <text evidence="6">Hydrolyzes 3-hydroxyisobutyryl-CoA (HIBYL-CoA), a saline catabolite. Has high activity toward isobutyryl-CoA. Could be an isobutyryl-CoA dehydrogenase that functions in valine catabolism. Also hydrolyzes 3-hydroxypropanoyl-CoA.</text>
</comment>
<comment type="catalytic activity">
    <reaction evidence="1">
        <text>3-hydroxy-2-methylpropanoyl-CoA + H2O = 3-hydroxy-2-methylpropanoate + CoA + H(+)</text>
        <dbReference type="Rhea" id="RHEA:20888"/>
        <dbReference type="ChEBI" id="CHEBI:11805"/>
        <dbReference type="ChEBI" id="CHEBI:15377"/>
        <dbReference type="ChEBI" id="CHEBI:15378"/>
        <dbReference type="ChEBI" id="CHEBI:57287"/>
        <dbReference type="ChEBI" id="CHEBI:57340"/>
        <dbReference type="EC" id="3.1.2.4"/>
    </reaction>
</comment>
<reference evidence="9" key="2">
    <citation type="journal article" date="2023" name="Science">
        <title>Genomic signatures of disease resistance in endangered staghorn corals.</title>
        <authorList>
            <person name="Vollmer S.V."/>
            <person name="Selwyn J.D."/>
            <person name="Despard B.A."/>
            <person name="Roesel C.L."/>
        </authorList>
    </citation>
    <scope>NUCLEOTIDE SEQUENCE</scope>
    <source>
        <strain evidence="9">K2</strain>
    </source>
</reference>
<evidence type="ECO:0000256" key="6">
    <source>
        <dbReference type="ARBA" id="ARBA00024871"/>
    </source>
</evidence>
<dbReference type="GO" id="GO:0003860">
    <property type="term" value="F:3-hydroxyisobutyryl-CoA hydrolase activity"/>
    <property type="evidence" value="ECO:0007669"/>
    <property type="project" value="UniProtKB-EC"/>
</dbReference>
<dbReference type="InterPro" id="IPR032259">
    <property type="entry name" value="HIBYL-CoA-H"/>
</dbReference>
<dbReference type="Gene3D" id="3.90.226.10">
    <property type="entry name" value="2-enoyl-CoA Hydratase, Chain A, domain 1"/>
    <property type="match status" value="1"/>
</dbReference>
<feature type="domain" description="Enoyl-CoA hydratase/isomerase" evidence="8">
    <location>
        <begin position="46"/>
        <end position="293"/>
    </location>
</feature>
<dbReference type="Pfam" id="PF16113">
    <property type="entry name" value="ECH_2"/>
    <property type="match status" value="2"/>
</dbReference>
<dbReference type="EMBL" id="JARQWQ010000030">
    <property type="protein sequence ID" value="KAK2562133.1"/>
    <property type="molecule type" value="Genomic_DNA"/>
</dbReference>
<keyword evidence="10" id="KW-1185">Reference proteome</keyword>
<evidence type="ECO:0000313" key="10">
    <source>
        <dbReference type="Proteomes" id="UP001249851"/>
    </source>
</evidence>
<dbReference type="AlphaFoldDB" id="A0AAD9QIY2"/>
<dbReference type="EC" id="3.1.2.4" evidence="3"/>
<comment type="similarity">
    <text evidence="2">Belongs to the enoyl-CoA hydratase/isomerase family.</text>
</comment>
<evidence type="ECO:0000256" key="7">
    <source>
        <dbReference type="ARBA" id="ARBA00031181"/>
    </source>
</evidence>
<dbReference type="GO" id="GO:0005739">
    <property type="term" value="C:mitochondrion"/>
    <property type="evidence" value="ECO:0007669"/>
    <property type="project" value="TreeGrafter"/>
</dbReference>
<dbReference type="PANTHER" id="PTHR43176:SF3">
    <property type="entry name" value="3-HYDROXYISOBUTYRYL-COA HYDROLASE, MITOCHONDRIAL"/>
    <property type="match status" value="1"/>
</dbReference>
<dbReference type="InterPro" id="IPR029045">
    <property type="entry name" value="ClpP/crotonase-like_dom_sf"/>
</dbReference>
<dbReference type="SUPFAM" id="SSF52096">
    <property type="entry name" value="ClpP/crotonase"/>
    <property type="match status" value="1"/>
</dbReference>
<name>A0AAD9QIY2_ACRCE</name>
<evidence type="ECO:0000256" key="1">
    <source>
        <dbReference type="ARBA" id="ARBA00001709"/>
    </source>
</evidence>
<evidence type="ECO:0000313" key="9">
    <source>
        <dbReference type="EMBL" id="KAK2562133.1"/>
    </source>
</evidence>
<evidence type="ECO:0000256" key="5">
    <source>
        <dbReference type="ARBA" id="ARBA00022801"/>
    </source>
</evidence>
<reference evidence="9" key="1">
    <citation type="journal article" date="2023" name="G3 (Bethesda)">
        <title>Whole genome assembly and annotation of the endangered Caribbean coral Acropora cervicornis.</title>
        <authorList>
            <person name="Selwyn J.D."/>
            <person name="Vollmer S.V."/>
        </authorList>
    </citation>
    <scope>NUCLEOTIDE SEQUENCE</scope>
    <source>
        <strain evidence="9">K2</strain>
    </source>
</reference>
<keyword evidence="5 9" id="KW-0378">Hydrolase</keyword>
<sequence>MNLPRWRNRSTSFACRHLAALCRHLRMLSTSAEMDAEVLLEVKNKVGLITLNRPKALNALNLNMIRKIYPVLQKWEADPGVNLVVIKGTGGRAFCAGGDVRAVAEAGQKGDDLTKMFFKEDNSMAMILPIHEGVGLSVHGHFRVATEKTLFAMPETAIGLFPDVGGGYALSRMKGKLGVFLALTGHRLKGYDVKHAGVATHFVTSEKLADLESSLLSLPSDPDIHMVAKLLDDYDKQCSDENEEFSLEKFTHQINSCFDKPTMEDIISALEQDGTEWALQQIEVLNKMVCTSVGEGEILLIRVSIKSHCCRFLFFLPFQSPTSMKVTLRQLQEGSKLNLAECLKMEYRLSQRFMKGNDFYEGIRAVLVDKDNSPKWNPSSLADVSKEKEDCYFETLGDMELVL</sequence>
<gene>
    <name evidence="9" type="ORF">P5673_014895</name>
</gene>
<protein>
    <recommendedName>
        <fullName evidence="4">3-hydroxyisobutyryl-CoA hydrolase, mitochondrial</fullName>
        <ecNumber evidence="3">3.1.2.4</ecNumber>
    </recommendedName>
    <alternativeName>
        <fullName evidence="7">3-hydroxyisobutyryl-coenzyme A hydrolase</fullName>
    </alternativeName>
</protein>
<proteinExistence type="inferred from homology"/>
<dbReference type="GO" id="GO:0006574">
    <property type="term" value="P:L-valine catabolic process"/>
    <property type="evidence" value="ECO:0007669"/>
    <property type="project" value="TreeGrafter"/>
</dbReference>
<dbReference type="CDD" id="cd06558">
    <property type="entry name" value="crotonase-like"/>
    <property type="match status" value="1"/>
</dbReference>
<dbReference type="InterPro" id="IPR045004">
    <property type="entry name" value="ECH_dom"/>
</dbReference>
<comment type="caution">
    <text evidence="9">The sequence shown here is derived from an EMBL/GenBank/DDBJ whole genome shotgun (WGS) entry which is preliminary data.</text>
</comment>
<dbReference type="Proteomes" id="UP001249851">
    <property type="component" value="Unassembled WGS sequence"/>
</dbReference>